<gene>
    <name evidence="11" type="primary">lepB</name>
    <name evidence="11" type="ORF">THIARS_70271</name>
</gene>
<dbReference type="EMBL" id="FLMQ01000056">
    <property type="protein sequence ID" value="SBP88651.1"/>
    <property type="molecule type" value="Genomic_DNA"/>
</dbReference>
<evidence type="ECO:0000259" key="10">
    <source>
        <dbReference type="Pfam" id="PF10502"/>
    </source>
</evidence>
<keyword evidence="8" id="KW-1133">Transmembrane helix</keyword>
<sequence>MEAPAVNFTLLLFILLLVTGAFWVVEKFRFSRQRIAAANAAAHALRTRREELAKQGIAPDASLSDENIAAARENLLRQPWWLEWTAGLFPVIAFVFLLRSFVAEPFKIPSGSMEPTLVPGDLILVNKFIYGLRLPLVHDRLTSGEQPQRGNVIVFRLPKDPAIDYIKRIVGTPGDTVSYENKHLVINGVPVAEKPDGEWFDPNSMVYYQQYQEMLGKTRHRILINPQAPAYVLGGPPGDFPHRENCHYNTEGFVCKVPQGMYFVMGDNRDNSEDSRYWGFVPERNIVGKAFFVWMNFGGLKNIGPIH</sequence>
<dbReference type="InterPro" id="IPR019756">
    <property type="entry name" value="Pept_S26A_signal_pept_1_Ser-AS"/>
</dbReference>
<dbReference type="CDD" id="cd06530">
    <property type="entry name" value="S26_SPase_I"/>
    <property type="match status" value="1"/>
</dbReference>
<reference evidence="11 12" key="1">
    <citation type="submission" date="2016-06" db="EMBL/GenBank/DDBJ databases">
        <authorList>
            <person name="Kjaerup R.B."/>
            <person name="Dalgaard T.S."/>
            <person name="Juul-Madsen H.R."/>
        </authorList>
    </citation>
    <scope>NUCLEOTIDE SEQUENCE [LARGE SCALE GENOMIC DNA]</scope>
    <source>
        <strain evidence="11 12">DSM 16361</strain>
    </source>
</reference>
<evidence type="ECO:0000256" key="8">
    <source>
        <dbReference type="RuleBase" id="RU003993"/>
    </source>
</evidence>
<protein>
    <recommendedName>
        <fullName evidence="4 8">Signal peptidase I</fullName>
        <ecNumber evidence="3 8">3.4.21.89</ecNumber>
    </recommendedName>
</protein>
<keyword evidence="8" id="KW-0472">Membrane</keyword>
<dbReference type="SUPFAM" id="SSF51306">
    <property type="entry name" value="LexA/Signal peptidase"/>
    <property type="match status" value="1"/>
</dbReference>
<dbReference type="AlphaFoldDB" id="A0A238D5Z2"/>
<dbReference type="RefSeq" id="WP_094160961.1">
    <property type="nucleotide sequence ID" value="NZ_LT592171.1"/>
</dbReference>
<feature type="domain" description="Peptidase S26" evidence="10">
    <location>
        <begin position="81"/>
        <end position="295"/>
    </location>
</feature>
<organism evidence="11 12">
    <name type="scientific">Thiomonas delicata</name>
    <name type="common">Thiomonas cuprina</name>
    <dbReference type="NCBI Taxonomy" id="364030"/>
    <lineage>
        <taxon>Bacteria</taxon>
        <taxon>Pseudomonadati</taxon>
        <taxon>Pseudomonadota</taxon>
        <taxon>Betaproteobacteria</taxon>
        <taxon>Burkholderiales</taxon>
        <taxon>Thiomonas</taxon>
    </lineage>
</organism>
<keyword evidence="6 8" id="KW-0378">Hydrolase</keyword>
<evidence type="ECO:0000256" key="6">
    <source>
        <dbReference type="ARBA" id="ARBA00022801"/>
    </source>
</evidence>
<comment type="catalytic activity">
    <reaction evidence="1 8">
        <text>Cleavage of hydrophobic, N-terminal signal or leader sequences from secreted and periplasmic proteins.</text>
        <dbReference type="EC" id="3.4.21.89"/>
    </reaction>
</comment>
<dbReference type="EC" id="3.4.21.89" evidence="3 8"/>
<dbReference type="PANTHER" id="PTHR43390">
    <property type="entry name" value="SIGNAL PEPTIDASE I"/>
    <property type="match status" value="1"/>
</dbReference>
<comment type="similarity">
    <text evidence="2 9">Belongs to the peptidase S26 family.</text>
</comment>
<feature type="active site" evidence="7">
    <location>
        <position position="112"/>
    </location>
</feature>
<dbReference type="InterPro" id="IPR000223">
    <property type="entry name" value="Pept_S26A_signal_pept_1"/>
</dbReference>
<dbReference type="InterPro" id="IPR019757">
    <property type="entry name" value="Pept_S26A_signal_pept_1_Lys-AS"/>
</dbReference>
<keyword evidence="5 8" id="KW-0645">Protease</keyword>
<keyword evidence="8" id="KW-0812">Transmembrane</keyword>
<dbReference type="PANTHER" id="PTHR43390:SF1">
    <property type="entry name" value="CHLOROPLAST PROCESSING PEPTIDASE"/>
    <property type="match status" value="1"/>
</dbReference>
<evidence type="ECO:0000256" key="1">
    <source>
        <dbReference type="ARBA" id="ARBA00000677"/>
    </source>
</evidence>
<evidence type="ECO:0000256" key="2">
    <source>
        <dbReference type="ARBA" id="ARBA00009370"/>
    </source>
</evidence>
<feature type="active site" evidence="7">
    <location>
        <position position="167"/>
    </location>
</feature>
<dbReference type="Pfam" id="PF10502">
    <property type="entry name" value="Peptidase_S26"/>
    <property type="match status" value="1"/>
</dbReference>
<dbReference type="OrthoDB" id="9815782at2"/>
<dbReference type="GO" id="GO:0006465">
    <property type="term" value="P:signal peptide processing"/>
    <property type="evidence" value="ECO:0007669"/>
    <property type="project" value="InterPro"/>
</dbReference>
<dbReference type="Gene3D" id="2.10.109.10">
    <property type="entry name" value="Umud Fragment, subunit A"/>
    <property type="match status" value="1"/>
</dbReference>
<dbReference type="GO" id="GO:0016020">
    <property type="term" value="C:membrane"/>
    <property type="evidence" value="ECO:0007669"/>
    <property type="project" value="UniProtKB-SubCell"/>
</dbReference>
<comment type="caution">
    <text evidence="9">Lacks conserved residue(s) required for the propagation of feature annotation.</text>
</comment>
<keyword evidence="12" id="KW-1185">Reference proteome</keyword>
<dbReference type="PROSITE" id="PS00501">
    <property type="entry name" value="SPASE_I_1"/>
    <property type="match status" value="1"/>
</dbReference>
<evidence type="ECO:0000256" key="5">
    <source>
        <dbReference type="ARBA" id="ARBA00022670"/>
    </source>
</evidence>
<dbReference type="InterPro" id="IPR019533">
    <property type="entry name" value="Peptidase_S26"/>
</dbReference>
<dbReference type="PROSITE" id="PS00760">
    <property type="entry name" value="SPASE_I_2"/>
    <property type="match status" value="1"/>
</dbReference>
<dbReference type="InterPro" id="IPR036286">
    <property type="entry name" value="LexA/Signal_pep-like_sf"/>
</dbReference>
<dbReference type="GO" id="GO:0009003">
    <property type="term" value="F:signal peptidase activity"/>
    <property type="evidence" value="ECO:0007669"/>
    <property type="project" value="UniProtKB-EC"/>
</dbReference>
<name>A0A238D5Z2_THIDL</name>
<feature type="transmembrane region" description="Helical" evidence="8">
    <location>
        <begin position="6"/>
        <end position="25"/>
    </location>
</feature>
<feature type="transmembrane region" description="Helical" evidence="8">
    <location>
        <begin position="81"/>
        <end position="102"/>
    </location>
</feature>
<dbReference type="GO" id="GO:0004252">
    <property type="term" value="F:serine-type endopeptidase activity"/>
    <property type="evidence" value="ECO:0007669"/>
    <property type="project" value="InterPro"/>
</dbReference>
<dbReference type="PROSITE" id="PS00761">
    <property type="entry name" value="SPASE_I_3"/>
    <property type="match status" value="1"/>
</dbReference>
<dbReference type="Proteomes" id="UP000214566">
    <property type="component" value="Unassembled WGS sequence"/>
</dbReference>
<evidence type="ECO:0000256" key="3">
    <source>
        <dbReference type="ARBA" id="ARBA00013208"/>
    </source>
</evidence>
<evidence type="ECO:0000256" key="9">
    <source>
        <dbReference type="RuleBase" id="RU362042"/>
    </source>
</evidence>
<evidence type="ECO:0000313" key="12">
    <source>
        <dbReference type="Proteomes" id="UP000214566"/>
    </source>
</evidence>
<dbReference type="PRINTS" id="PR00727">
    <property type="entry name" value="LEADERPTASE"/>
</dbReference>
<dbReference type="NCBIfam" id="TIGR02227">
    <property type="entry name" value="sigpep_I_bact"/>
    <property type="match status" value="1"/>
</dbReference>
<accession>A0A238D5Z2</accession>
<evidence type="ECO:0000256" key="7">
    <source>
        <dbReference type="PIRSR" id="PIRSR600223-1"/>
    </source>
</evidence>
<evidence type="ECO:0000313" key="11">
    <source>
        <dbReference type="EMBL" id="SBP88651.1"/>
    </source>
</evidence>
<proteinExistence type="inferred from homology"/>
<evidence type="ECO:0000256" key="4">
    <source>
        <dbReference type="ARBA" id="ARBA00019232"/>
    </source>
</evidence>
<dbReference type="InterPro" id="IPR019758">
    <property type="entry name" value="Pept_S26A_signal_pept_1_CS"/>
</dbReference>
<comment type="subcellular location">
    <subcellularLocation>
        <location evidence="9">Membrane</location>
        <topology evidence="9">Single-pass type II membrane protein</topology>
    </subcellularLocation>
</comment>